<dbReference type="Gene3D" id="3.90.1200.10">
    <property type="match status" value="1"/>
</dbReference>
<dbReference type="InterPro" id="IPR011009">
    <property type="entry name" value="Kinase-like_dom_sf"/>
</dbReference>
<dbReference type="PANTHER" id="PTHR23020:SF20">
    <property type="entry name" value="CHK KINASE-LIKE DOMAIN-CONTAINING PROTEIN"/>
    <property type="match status" value="1"/>
</dbReference>
<evidence type="ECO:0000313" key="3">
    <source>
        <dbReference type="Proteomes" id="UP001432027"/>
    </source>
</evidence>
<protein>
    <recommendedName>
        <fullName evidence="1">CHK kinase-like domain-containing protein</fullName>
    </recommendedName>
</protein>
<dbReference type="InterPro" id="IPR012877">
    <property type="entry name" value="Dhs-27"/>
</dbReference>
<dbReference type="EMBL" id="BTSX01000002">
    <property type="protein sequence ID" value="GMS83150.1"/>
    <property type="molecule type" value="Genomic_DNA"/>
</dbReference>
<dbReference type="SMART" id="SM00587">
    <property type="entry name" value="CHK"/>
    <property type="match status" value="1"/>
</dbReference>
<dbReference type="AlphaFoldDB" id="A0AAV5SJQ1"/>
<dbReference type="InterPro" id="IPR052961">
    <property type="entry name" value="Oxido-Kinase-like_Enzymes"/>
</dbReference>
<keyword evidence="3" id="KW-1185">Reference proteome</keyword>
<dbReference type="Proteomes" id="UP001432027">
    <property type="component" value="Unassembled WGS sequence"/>
</dbReference>
<proteinExistence type="predicted"/>
<feature type="domain" description="CHK kinase-like" evidence="1">
    <location>
        <begin position="109"/>
        <end position="289"/>
    </location>
</feature>
<dbReference type="SUPFAM" id="SSF56112">
    <property type="entry name" value="Protein kinase-like (PK-like)"/>
    <property type="match status" value="1"/>
</dbReference>
<dbReference type="Pfam" id="PF07914">
    <property type="entry name" value="DUF1679"/>
    <property type="match status" value="1"/>
</dbReference>
<name>A0AAV5SJQ1_9BILA</name>
<dbReference type="InterPro" id="IPR015897">
    <property type="entry name" value="CHK_kinase-like"/>
</dbReference>
<feature type="non-terminal residue" evidence="2">
    <location>
        <position position="350"/>
    </location>
</feature>
<reference evidence="2" key="1">
    <citation type="submission" date="2023-10" db="EMBL/GenBank/DDBJ databases">
        <title>Genome assembly of Pristionchus species.</title>
        <authorList>
            <person name="Yoshida K."/>
            <person name="Sommer R.J."/>
        </authorList>
    </citation>
    <scope>NUCLEOTIDE SEQUENCE</scope>
    <source>
        <strain evidence="2">RS0144</strain>
    </source>
</reference>
<organism evidence="2 3">
    <name type="scientific">Pristionchus entomophagus</name>
    <dbReference type="NCBI Taxonomy" id="358040"/>
    <lineage>
        <taxon>Eukaryota</taxon>
        <taxon>Metazoa</taxon>
        <taxon>Ecdysozoa</taxon>
        <taxon>Nematoda</taxon>
        <taxon>Chromadorea</taxon>
        <taxon>Rhabditida</taxon>
        <taxon>Rhabditina</taxon>
        <taxon>Diplogasteromorpha</taxon>
        <taxon>Diplogasteroidea</taxon>
        <taxon>Neodiplogasteridae</taxon>
        <taxon>Pristionchus</taxon>
    </lineage>
</organism>
<evidence type="ECO:0000313" key="2">
    <source>
        <dbReference type="EMBL" id="GMS83150.1"/>
    </source>
</evidence>
<dbReference type="PANTHER" id="PTHR23020">
    <property type="entry name" value="UNCHARACTERIZED NUCLEAR HORMONE RECEPTOR-RELATED"/>
    <property type="match status" value="1"/>
</dbReference>
<evidence type="ECO:0000259" key="1">
    <source>
        <dbReference type="SMART" id="SM00587"/>
    </source>
</evidence>
<feature type="non-terminal residue" evidence="2">
    <location>
        <position position="1"/>
    </location>
</feature>
<accession>A0AAV5SJQ1</accession>
<sequence>KRDLIVALLRENGLEISNDADFAFTRVGEGKGFVSMIYKISLGEASYVIKITNPHGKEEAPLNVHENLHNREVDLYRWASDLPEKYRNDFKLPKFFGGRHCNGDQEGIIILEDFSDRMINDIDWISGISVDLVEEIIRSIASYQSYHLHCENKFPTSDKSAIYRSLNIIHRTHTESLPKKPWITEARKRAMLDFNENIGMLTEEYPDFAKNAPRTLIHCDMWPPNMLYERIGANVRLLSIIDWQCATLGNALFDVSTLCGMSLTAEVRRANEQGLVEFYWSEMQQKCAQLGTSFGIDLETTHLLYRHCLQSSALELASMVVLMKADDIPKGNSIDGPISARLRALLEDLE</sequence>
<gene>
    <name evidence="2" type="ORF">PENTCL1PPCAC_5325</name>
</gene>
<comment type="caution">
    <text evidence="2">The sequence shown here is derived from an EMBL/GenBank/DDBJ whole genome shotgun (WGS) entry which is preliminary data.</text>
</comment>